<comment type="similarity">
    <text evidence="1">Belongs to the FldB/FldC dehydratase alpha/beta subunit family.</text>
</comment>
<proteinExistence type="inferred from homology"/>
<dbReference type="GO" id="GO:0046872">
    <property type="term" value="F:metal ion binding"/>
    <property type="evidence" value="ECO:0007669"/>
    <property type="project" value="UniProtKB-KW"/>
</dbReference>
<dbReference type="Gene3D" id="3.40.50.11890">
    <property type="match status" value="1"/>
</dbReference>
<evidence type="ECO:0000256" key="1">
    <source>
        <dbReference type="ARBA" id="ARBA00005806"/>
    </source>
</evidence>
<dbReference type="Proteomes" id="UP000807825">
    <property type="component" value="Unassembled WGS sequence"/>
</dbReference>
<keyword evidence="2" id="KW-0479">Metal-binding</keyword>
<dbReference type="PANTHER" id="PTHR30548:SF5">
    <property type="entry name" value="SUBUNIT OF OXYGEN-SENSITIVE 2-HYDROXYISOCAPROYL-COA DEHYDRATASE"/>
    <property type="match status" value="1"/>
</dbReference>
<keyword evidence="3" id="KW-0408">Iron</keyword>
<evidence type="ECO:0000256" key="2">
    <source>
        <dbReference type="ARBA" id="ARBA00022723"/>
    </source>
</evidence>
<sequence length="383" mass="43303">MESEEDIKMEGQFRELIVRQREMADEWKSAGGKVVGHFCNYVPEEILHAGGVLSIRILGSHGHIARADAHVQTYVCKLIRSSLDMGLVGELDYLDGVIIPYTCDGMRLLFDLWTKNVKQGFVHLLDLPLIVKGDIGRNRFEGAVIQLKKSLEDYLGKSISEEALSISIRVYNENRALLRELYNLRRNVGGMISNIESLEAVLSSLTSPKELHSDLLRRTILERSKSTAHDEAAPGAPMVRLHVSGSLVTDSRYYQIIEDCGGLVVSDDLCTGTRYYWDDVKEDTHPLKAITNRYLDKLPCPCKSPSEERYQFVLDSLRQDDVQGVIFVLERYCDPHLYDYPFLRKKVESMGIPVLQIDAELGLSGVEQLRTRIQAFIEIVRGG</sequence>
<evidence type="ECO:0000256" key="3">
    <source>
        <dbReference type="ARBA" id="ARBA00023004"/>
    </source>
</evidence>
<evidence type="ECO:0000313" key="5">
    <source>
        <dbReference type="EMBL" id="MBI5249830.1"/>
    </source>
</evidence>
<protein>
    <submittedName>
        <fullName evidence="5">2-hydroxyacyl-CoA dehydratase</fullName>
    </submittedName>
</protein>
<evidence type="ECO:0000256" key="4">
    <source>
        <dbReference type="ARBA" id="ARBA00023014"/>
    </source>
</evidence>
<dbReference type="Pfam" id="PF06050">
    <property type="entry name" value="HGD-D"/>
    <property type="match status" value="1"/>
</dbReference>
<dbReference type="InterPro" id="IPR010327">
    <property type="entry name" value="FldB/FldC_alpha/beta"/>
</dbReference>
<name>A0A9D6V0J0_9BACT</name>
<dbReference type="PANTHER" id="PTHR30548">
    <property type="entry name" value="2-HYDROXYGLUTARYL-COA DEHYDRATASE, D-COMPONENT-RELATED"/>
    <property type="match status" value="1"/>
</dbReference>
<reference evidence="5" key="1">
    <citation type="submission" date="2020-07" db="EMBL/GenBank/DDBJ databases">
        <title>Huge and variable diversity of episymbiotic CPR bacteria and DPANN archaea in groundwater ecosystems.</title>
        <authorList>
            <person name="He C.Y."/>
            <person name="Keren R."/>
            <person name="Whittaker M."/>
            <person name="Farag I.F."/>
            <person name="Doudna J."/>
            <person name="Cate J.H.D."/>
            <person name="Banfield J.F."/>
        </authorList>
    </citation>
    <scope>NUCLEOTIDE SEQUENCE</scope>
    <source>
        <strain evidence="5">NC_groundwater_1664_Pr3_B-0.1um_52_9</strain>
    </source>
</reference>
<dbReference type="EMBL" id="JACRDE010000270">
    <property type="protein sequence ID" value="MBI5249830.1"/>
    <property type="molecule type" value="Genomic_DNA"/>
</dbReference>
<comment type="caution">
    <text evidence="5">The sequence shown here is derived from an EMBL/GenBank/DDBJ whole genome shotgun (WGS) entry which is preliminary data.</text>
</comment>
<dbReference type="AlphaFoldDB" id="A0A9D6V0J0"/>
<keyword evidence="4" id="KW-0411">Iron-sulfur</keyword>
<dbReference type="Gene3D" id="3.40.50.11900">
    <property type="match status" value="1"/>
</dbReference>
<accession>A0A9D6V0J0</accession>
<dbReference type="GO" id="GO:0051536">
    <property type="term" value="F:iron-sulfur cluster binding"/>
    <property type="evidence" value="ECO:0007669"/>
    <property type="project" value="UniProtKB-KW"/>
</dbReference>
<organism evidence="5 6">
    <name type="scientific">Desulfomonile tiedjei</name>
    <dbReference type="NCBI Taxonomy" id="2358"/>
    <lineage>
        <taxon>Bacteria</taxon>
        <taxon>Pseudomonadati</taxon>
        <taxon>Thermodesulfobacteriota</taxon>
        <taxon>Desulfomonilia</taxon>
        <taxon>Desulfomonilales</taxon>
        <taxon>Desulfomonilaceae</taxon>
        <taxon>Desulfomonile</taxon>
    </lineage>
</organism>
<dbReference type="Gene3D" id="1.20.1270.370">
    <property type="match status" value="1"/>
</dbReference>
<evidence type="ECO:0000313" key="6">
    <source>
        <dbReference type="Proteomes" id="UP000807825"/>
    </source>
</evidence>
<gene>
    <name evidence="5" type="ORF">HY912_10070</name>
</gene>